<organism evidence="2 4">
    <name type="scientific">Salinicoccus halodurans</name>
    <dbReference type="NCBI Taxonomy" id="407035"/>
    <lineage>
        <taxon>Bacteria</taxon>
        <taxon>Bacillati</taxon>
        <taxon>Bacillota</taxon>
        <taxon>Bacilli</taxon>
        <taxon>Bacillales</taxon>
        <taxon>Staphylococcaceae</taxon>
        <taxon>Salinicoccus</taxon>
    </lineage>
</organism>
<dbReference type="KEGG" id="shv:AAT16_08015"/>
<evidence type="ECO:0000313" key="2">
    <source>
        <dbReference type="EMBL" id="SFK61676.1"/>
    </source>
</evidence>
<keyword evidence="3" id="KW-1185">Reference proteome</keyword>
<dbReference type="AlphaFoldDB" id="A0A0F7HK18"/>
<dbReference type="EMBL" id="CP011366">
    <property type="protein sequence ID" value="AKG74183.1"/>
    <property type="molecule type" value="Genomic_DNA"/>
</dbReference>
<sequence length="73" mass="8442">MELHINVAYILLNQNLLHDMVTGNIDRDDTVYYTMKNNQIDNYYADINDVPGQVTGMLTAFELSETLLNSQFR</sequence>
<proteinExistence type="predicted"/>
<protein>
    <submittedName>
        <fullName evidence="2">Uncharacterized protein</fullName>
    </submittedName>
</protein>
<evidence type="ECO:0000313" key="1">
    <source>
        <dbReference type="EMBL" id="AKG74183.1"/>
    </source>
</evidence>
<evidence type="ECO:0000313" key="4">
    <source>
        <dbReference type="Proteomes" id="UP000183090"/>
    </source>
</evidence>
<accession>A0A0F7HK18</accession>
<reference evidence="1 3" key="1">
    <citation type="journal article" date="2015" name="Int. J. Syst. Evol. Microbiol.">
        <title>Complete genome sequence of Salinicoccus halodurans H3B36, isolated from the Qaidam Basin in China.</title>
        <authorList>
            <person name="Jiang K."/>
            <person name="Xue Y."/>
            <person name="Ma Y."/>
        </authorList>
    </citation>
    <scope>NUCLEOTIDE SEQUENCE [LARGE SCALE GENOMIC DNA]</scope>
    <source>
        <strain evidence="1 3">H3B36</strain>
    </source>
</reference>
<reference evidence="2 4" key="3">
    <citation type="submission" date="2016-10" db="EMBL/GenBank/DDBJ databases">
        <authorList>
            <person name="Varghese N."/>
            <person name="Submissions S."/>
        </authorList>
    </citation>
    <scope>NUCLEOTIDE SEQUENCE [LARGE SCALE GENOMIC DNA]</scope>
    <source>
        <strain evidence="2 4">CGMCC 1.6501</strain>
    </source>
</reference>
<dbReference type="EMBL" id="FOTB01000001">
    <property type="protein sequence ID" value="SFK61676.1"/>
    <property type="molecule type" value="Genomic_DNA"/>
</dbReference>
<reference evidence="3" key="2">
    <citation type="submission" date="2015-04" db="EMBL/GenBank/DDBJ databases">
        <title>Complete genome sequence of Salinicoccus halodurans strain H3B36, isolated from the Qaidam basin of China.</title>
        <authorList>
            <person name="Ma Y."/>
            <person name="Jiang K."/>
            <person name="Xue Y."/>
        </authorList>
    </citation>
    <scope>NUCLEOTIDE SEQUENCE [LARGE SCALE GENOMIC DNA]</scope>
    <source>
        <strain evidence="3">H3B36</strain>
    </source>
</reference>
<dbReference type="Proteomes" id="UP000183090">
    <property type="component" value="Unassembled WGS sequence"/>
</dbReference>
<dbReference type="Proteomes" id="UP000034029">
    <property type="component" value="Chromosome"/>
</dbReference>
<gene>
    <name evidence="1" type="ORF">AAT16_08015</name>
    <name evidence="2" type="ORF">SAMN05216235_0851</name>
</gene>
<name>A0A0F7HK18_9STAP</name>
<evidence type="ECO:0000313" key="3">
    <source>
        <dbReference type="Proteomes" id="UP000034029"/>
    </source>
</evidence>
<dbReference type="RefSeq" id="WP_046790367.1">
    <property type="nucleotide sequence ID" value="NZ_CP011366.1"/>
</dbReference>